<dbReference type="EMBL" id="SSND01000001">
    <property type="protein sequence ID" value="THD85187.1"/>
    <property type="molecule type" value="Genomic_DNA"/>
</dbReference>
<dbReference type="InterPro" id="IPR036291">
    <property type="entry name" value="NAD(P)-bd_dom_sf"/>
</dbReference>
<keyword evidence="4" id="KW-1185">Reference proteome</keyword>
<keyword evidence="2" id="KW-0560">Oxidoreductase</keyword>
<dbReference type="Proteomes" id="UP000309450">
    <property type="component" value="Unassembled WGS sequence"/>
</dbReference>
<dbReference type="PANTHER" id="PTHR43477">
    <property type="entry name" value="DIHYDROANTICAPSIN 7-DEHYDROGENASE"/>
    <property type="match status" value="1"/>
</dbReference>
<dbReference type="InterPro" id="IPR002347">
    <property type="entry name" value="SDR_fam"/>
</dbReference>
<evidence type="ECO:0000256" key="1">
    <source>
        <dbReference type="ARBA" id="ARBA00006484"/>
    </source>
</evidence>
<dbReference type="PRINTS" id="PR00081">
    <property type="entry name" value="GDHRDH"/>
</dbReference>
<dbReference type="RefSeq" id="WP_136393562.1">
    <property type="nucleotide sequence ID" value="NZ_SSND01000001.1"/>
</dbReference>
<dbReference type="OrthoDB" id="198783at2"/>
<organism evidence="3 4">
    <name type="scientific">Aliigemmobacter aestuarii</name>
    <dbReference type="NCBI Taxonomy" id="1445661"/>
    <lineage>
        <taxon>Bacteria</taxon>
        <taxon>Pseudomonadati</taxon>
        <taxon>Pseudomonadota</taxon>
        <taxon>Alphaproteobacteria</taxon>
        <taxon>Rhodobacterales</taxon>
        <taxon>Paracoccaceae</taxon>
        <taxon>Aliigemmobacter</taxon>
    </lineage>
</organism>
<sequence>MLLQDRVAFVTGAGSGIGRAGALALAAEGALVIVTDLDETRAAAVAGDIAAQGGQAEASGLDVTDDAALSEAITGAAARHGRLDILHSHAGIQIPGPLEGVTPEQMDASWRLNVRSHFVAARAAMPLMKAQGRGSIIITSSNSGVQYDREMIAYATTKHAVIAMTRQIAVDYARFNVRCNALCPGFIDTPFNDGFERQMGGRKALERYVAQSIPMGRWGTPEEIAHGIVFLASDQSAFMTGHALVIDGAECL</sequence>
<evidence type="ECO:0000256" key="2">
    <source>
        <dbReference type="ARBA" id="ARBA00023002"/>
    </source>
</evidence>
<reference evidence="3 4" key="1">
    <citation type="submission" date="2019-04" db="EMBL/GenBank/DDBJ databases">
        <title>Draft genome sequence of Gemmobacter aestuarii sp. nov.</title>
        <authorList>
            <person name="Hameed A."/>
            <person name="Lin S.-Y."/>
            <person name="Shahina M."/>
            <person name="Lai W.-A."/>
            <person name="Young C.-C."/>
        </authorList>
    </citation>
    <scope>NUCLEOTIDE SEQUENCE [LARGE SCALE GENOMIC DNA]</scope>
    <source>
        <strain evidence="3 4">CC-PW-75</strain>
    </source>
</reference>
<dbReference type="CDD" id="cd05233">
    <property type="entry name" value="SDR_c"/>
    <property type="match status" value="1"/>
</dbReference>
<dbReference type="SUPFAM" id="SSF51735">
    <property type="entry name" value="NAD(P)-binding Rossmann-fold domains"/>
    <property type="match status" value="1"/>
</dbReference>
<dbReference type="GO" id="GO:0016491">
    <property type="term" value="F:oxidoreductase activity"/>
    <property type="evidence" value="ECO:0007669"/>
    <property type="project" value="UniProtKB-KW"/>
</dbReference>
<dbReference type="AlphaFoldDB" id="A0A4S3MRX2"/>
<dbReference type="Gene3D" id="3.40.50.720">
    <property type="entry name" value="NAD(P)-binding Rossmann-like Domain"/>
    <property type="match status" value="1"/>
</dbReference>
<dbReference type="PRINTS" id="PR00080">
    <property type="entry name" value="SDRFAMILY"/>
</dbReference>
<dbReference type="PROSITE" id="PS00061">
    <property type="entry name" value="ADH_SHORT"/>
    <property type="match status" value="1"/>
</dbReference>
<evidence type="ECO:0000313" key="4">
    <source>
        <dbReference type="Proteomes" id="UP000309450"/>
    </source>
</evidence>
<dbReference type="PANTHER" id="PTHR43477:SF1">
    <property type="entry name" value="DIHYDROANTICAPSIN 7-DEHYDROGENASE"/>
    <property type="match status" value="1"/>
</dbReference>
<protein>
    <submittedName>
        <fullName evidence="3">SDR family oxidoreductase</fullName>
    </submittedName>
</protein>
<dbReference type="Pfam" id="PF13561">
    <property type="entry name" value="adh_short_C2"/>
    <property type="match status" value="1"/>
</dbReference>
<accession>A0A4S3MRX2</accession>
<proteinExistence type="inferred from homology"/>
<evidence type="ECO:0000313" key="3">
    <source>
        <dbReference type="EMBL" id="THD85187.1"/>
    </source>
</evidence>
<comment type="caution">
    <text evidence="3">The sequence shown here is derived from an EMBL/GenBank/DDBJ whole genome shotgun (WGS) entry which is preliminary data.</text>
</comment>
<name>A0A4S3MRX2_9RHOB</name>
<comment type="similarity">
    <text evidence="1">Belongs to the short-chain dehydrogenases/reductases (SDR) family.</text>
</comment>
<dbReference type="NCBIfam" id="NF005559">
    <property type="entry name" value="PRK07231.1"/>
    <property type="match status" value="1"/>
</dbReference>
<dbReference type="InterPro" id="IPR051122">
    <property type="entry name" value="SDR_DHRS6-like"/>
</dbReference>
<dbReference type="InterPro" id="IPR020904">
    <property type="entry name" value="Sc_DH/Rdtase_CS"/>
</dbReference>
<dbReference type="FunFam" id="3.40.50.720:FF:000084">
    <property type="entry name" value="Short-chain dehydrogenase reductase"/>
    <property type="match status" value="1"/>
</dbReference>
<gene>
    <name evidence="3" type="ORF">E7811_05605</name>
</gene>